<dbReference type="Proteomes" id="UP000518288">
    <property type="component" value="Unassembled WGS sequence"/>
</dbReference>
<dbReference type="PANTHER" id="PTHR43029">
    <property type="entry name" value="AMMONIUM TRANSPORTER MEP2"/>
    <property type="match status" value="1"/>
</dbReference>
<comment type="similarity">
    <text evidence="2 9">Belongs to the ammonia transporter channel (TC 1.A.11.2) family.</text>
</comment>
<dbReference type="SUPFAM" id="SSF111352">
    <property type="entry name" value="Ammonium transporter"/>
    <property type="match status" value="1"/>
</dbReference>
<evidence type="ECO:0000256" key="6">
    <source>
        <dbReference type="ARBA" id="ARBA00023136"/>
    </source>
</evidence>
<evidence type="ECO:0000256" key="4">
    <source>
        <dbReference type="ARBA" id="ARBA00022692"/>
    </source>
</evidence>
<feature type="domain" description="OmpA-like" evidence="11">
    <location>
        <begin position="23"/>
        <end position="133"/>
    </location>
</feature>
<dbReference type="GO" id="GO:0008519">
    <property type="term" value="F:ammonium channel activity"/>
    <property type="evidence" value="ECO:0007669"/>
    <property type="project" value="InterPro"/>
</dbReference>
<accession>A0A7Y9QVM1</accession>
<dbReference type="Pfam" id="PF00909">
    <property type="entry name" value="Ammonium_transp"/>
    <property type="match status" value="1"/>
</dbReference>
<dbReference type="PANTHER" id="PTHR43029:SF10">
    <property type="entry name" value="AMMONIUM TRANSPORTER MEP2"/>
    <property type="match status" value="1"/>
</dbReference>
<dbReference type="EMBL" id="JACCFH010000001">
    <property type="protein sequence ID" value="NYG32283.1"/>
    <property type="molecule type" value="Genomic_DNA"/>
</dbReference>
<dbReference type="SUPFAM" id="SSF103088">
    <property type="entry name" value="OmpA-like"/>
    <property type="match status" value="1"/>
</dbReference>
<dbReference type="InterPro" id="IPR029020">
    <property type="entry name" value="Ammonium/urea_transptr"/>
</dbReference>
<evidence type="ECO:0000256" key="8">
    <source>
        <dbReference type="PROSITE-ProRule" id="PRU00473"/>
    </source>
</evidence>
<evidence type="ECO:0000256" key="7">
    <source>
        <dbReference type="ARBA" id="ARBA00023177"/>
    </source>
</evidence>
<evidence type="ECO:0000256" key="2">
    <source>
        <dbReference type="ARBA" id="ARBA00005887"/>
    </source>
</evidence>
<proteinExistence type="inferred from homology"/>
<evidence type="ECO:0000256" key="10">
    <source>
        <dbReference type="SAM" id="SignalP"/>
    </source>
</evidence>
<keyword evidence="7 9" id="KW-0924">Ammonia transport</keyword>
<evidence type="ECO:0000256" key="9">
    <source>
        <dbReference type="RuleBase" id="RU362002"/>
    </source>
</evidence>
<feature type="transmembrane region" description="Helical" evidence="9">
    <location>
        <begin position="464"/>
        <end position="485"/>
    </location>
</feature>
<dbReference type="InterPro" id="IPR036737">
    <property type="entry name" value="OmpA-like_sf"/>
</dbReference>
<evidence type="ECO:0000313" key="13">
    <source>
        <dbReference type="Proteomes" id="UP000518288"/>
    </source>
</evidence>
<keyword evidence="5 9" id="KW-1133">Transmembrane helix</keyword>
<feature type="transmembrane region" description="Helical" evidence="9">
    <location>
        <begin position="381"/>
        <end position="398"/>
    </location>
</feature>
<protein>
    <recommendedName>
        <fullName evidence="9">Ammonium transporter</fullName>
    </recommendedName>
</protein>
<dbReference type="InterPro" id="IPR024041">
    <property type="entry name" value="NH4_transpt_AmtB-like_dom"/>
</dbReference>
<dbReference type="AlphaFoldDB" id="A0A7Y9QVM1"/>
<feature type="transmembrane region" description="Helical" evidence="9">
    <location>
        <begin position="497"/>
        <end position="515"/>
    </location>
</feature>
<evidence type="ECO:0000313" key="12">
    <source>
        <dbReference type="EMBL" id="NYG32283.1"/>
    </source>
</evidence>
<feature type="transmembrane region" description="Helical" evidence="9">
    <location>
        <begin position="291"/>
        <end position="315"/>
    </location>
</feature>
<dbReference type="InterPro" id="IPR006665">
    <property type="entry name" value="OmpA-like"/>
</dbReference>
<dbReference type="CDD" id="cd07185">
    <property type="entry name" value="OmpA_C-like"/>
    <property type="match status" value="1"/>
</dbReference>
<name>A0A7Y9QVM1_9BURK</name>
<organism evidence="12 13">
    <name type="scientific">Sphaerotilus montanus</name>
    <dbReference type="NCBI Taxonomy" id="522889"/>
    <lineage>
        <taxon>Bacteria</taxon>
        <taxon>Pseudomonadati</taxon>
        <taxon>Pseudomonadota</taxon>
        <taxon>Betaproteobacteria</taxon>
        <taxon>Burkholderiales</taxon>
        <taxon>Sphaerotilaceae</taxon>
        <taxon>Sphaerotilus</taxon>
    </lineage>
</organism>
<feature type="chain" id="PRO_5031432887" description="Ammonium transporter" evidence="10">
    <location>
        <begin position="27"/>
        <end position="600"/>
    </location>
</feature>
<dbReference type="PROSITE" id="PS01219">
    <property type="entry name" value="AMMONIUM_TRANSP"/>
    <property type="match status" value="1"/>
</dbReference>
<keyword evidence="10" id="KW-0732">Signal</keyword>
<dbReference type="InterPro" id="IPR006664">
    <property type="entry name" value="OMP_bac"/>
</dbReference>
<dbReference type="InterPro" id="IPR018047">
    <property type="entry name" value="Ammonium_transpt_CS"/>
</dbReference>
<dbReference type="NCBIfam" id="TIGR00836">
    <property type="entry name" value="amt"/>
    <property type="match status" value="1"/>
</dbReference>
<dbReference type="InterPro" id="IPR001905">
    <property type="entry name" value="Ammonium_transpt"/>
</dbReference>
<keyword evidence="3 9" id="KW-0813">Transport</keyword>
<dbReference type="RefSeq" id="WP_218897713.1">
    <property type="nucleotide sequence ID" value="NZ_JACCFH010000001.1"/>
</dbReference>
<dbReference type="PRINTS" id="PR01021">
    <property type="entry name" value="OMPADOMAIN"/>
</dbReference>
<evidence type="ECO:0000256" key="1">
    <source>
        <dbReference type="ARBA" id="ARBA00004141"/>
    </source>
</evidence>
<comment type="subcellular location">
    <subcellularLocation>
        <location evidence="9">Cell membrane</location>
        <topology evidence="9">Multi-pass membrane protein</topology>
    </subcellularLocation>
    <subcellularLocation>
        <location evidence="1">Membrane</location>
        <topology evidence="1">Multi-pass membrane protein</topology>
    </subcellularLocation>
</comment>
<keyword evidence="6 8" id="KW-0472">Membrane</keyword>
<dbReference type="PROSITE" id="PS51123">
    <property type="entry name" value="OMPA_2"/>
    <property type="match status" value="1"/>
</dbReference>
<dbReference type="Pfam" id="PF00691">
    <property type="entry name" value="OmpA"/>
    <property type="match status" value="1"/>
</dbReference>
<feature type="transmembrane region" description="Helical" evidence="9">
    <location>
        <begin position="440"/>
        <end position="458"/>
    </location>
</feature>
<feature type="transmembrane region" description="Helical" evidence="9">
    <location>
        <begin position="546"/>
        <end position="568"/>
    </location>
</feature>
<evidence type="ECO:0000256" key="3">
    <source>
        <dbReference type="ARBA" id="ARBA00022448"/>
    </source>
</evidence>
<keyword evidence="13" id="KW-1185">Reference proteome</keyword>
<feature type="signal peptide" evidence="10">
    <location>
        <begin position="1"/>
        <end position="26"/>
    </location>
</feature>
<comment type="caution">
    <text evidence="12">The sequence shown here is derived from an EMBL/GenBank/DDBJ whole genome shotgun (WGS) entry which is preliminary data.</text>
</comment>
<feature type="transmembrane region" description="Helical" evidence="9">
    <location>
        <begin position="262"/>
        <end position="284"/>
    </location>
</feature>
<feature type="transmembrane region" description="Helical" evidence="9">
    <location>
        <begin position="197"/>
        <end position="215"/>
    </location>
</feature>
<sequence length="600" mass="62478">MKKLIAWFVALMTVVGMLGFAPAALAADFPDTKVMFESGKAEVAADTADSMKAVADFLAANADAKVQLSGFADNSGSLEVNKELAKQRALAVREALKAAGVDEARVVLQKPEDITAGEGDAARRVEITLAKVAAPAAAAEAAPAASDAAPAAAPAPKIDKGDTAWMMLSTLLVILMTVPGLALFYGGLVRSKNMLSVLMQVMVTFSLIVVLWFVYGYSLAFTEGNAFIGGFDRLFMKGVWDNVAGTFAPAATFSKGVYIPEIVFAAFQATFAGITCCLIVGAFAERIKFSAVLMFMVLWFTFSYAPVAHMVWYWMGPDAYASKEVADAMTAKAGLIWQWGALDFAGGTVVHINAAVAGLVGSYMVGKRVGYGREAFTPHSLTLTMVGASLLWVGWFGFNAGSALEANNFAALAFINTFIATAAAVLAWSMGEALMKGKASMLGAASGAVAGLVAVTPAAGNVGILGALIIGLIAGFVCLWGVHGLKRMLGADDSLDVFGVHGVGGILGALLTGVFNSPNLGGPSAVADWVTVGMIAPDAYSIAGQVWIQAKAVMLTVVWSAVVSVIAYKIVDLVIGLRVPEDDEREGLDITSHGETAYAK</sequence>
<feature type="transmembrane region" description="Helical" evidence="9">
    <location>
        <begin position="410"/>
        <end position="428"/>
    </location>
</feature>
<evidence type="ECO:0000259" key="11">
    <source>
        <dbReference type="PROSITE" id="PS51123"/>
    </source>
</evidence>
<keyword evidence="4 9" id="KW-0812">Transmembrane</keyword>
<evidence type="ECO:0000256" key="5">
    <source>
        <dbReference type="ARBA" id="ARBA00022989"/>
    </source>
</evidence>
<dbReference type="Gene3D" id="3.30.1330.60">
    <property type="entry name" value="OmpA-like domain"/>
    <property type="match status" value="1"/>
</dbReference>
<feature type="transmembrane region" description="Helical" evidence="9">
    <location>
        <begin position="164"/>
        <end position="185"/>
    </location>
</feature>
<dbReference type="GO" id="GO:0005886">
    <property type="term" value="C:plasma membrane"/>
    <property type="evidence" value="ECO:0007669"/>
    <property type="project" value="UniProtKB-SubCell"/>
</dbReference>
<gene>
    <name evidence="12" type="ORF">BDD16_001269</name>
</gene>
<reference evidence="12 13" key="1">
    <citation type="submission" date="2020-07" db="EMBL/GenBank/DDBJ databases">
        <title>Genomic Encyclopedia of Archaeal and Bacterial Type Strains, Phase II (KMG-II): from individual species to whole genera.</title>
        <authorList>
            <person name="Goeker M."/>
        </authorList>
    </citation>
    <scope>NUCLEOTIDE SEQUENCE [LARGE SCALE GENOMIC DNA]</scope>
    <source>
        <strain evidence="12 13">DSM 21226</strain>
    </source>
</reference>
<feature type="transmembrane region" description="Helical" evidence="9">
    <location>
        <begin position="335"/>
        <end position="360"/>
    </location>
</feature>
<dbReference type="Gene3D" id="1.10.3430.10">
    <property type="entry name" value="Ammonium transporter AmtB like domains"/>
    <property type="match status" value="1"/>
</dbReference>